<reference evidence="3 5" key="1">
    <citation type="journal article" date="2008" name="Science">
        <title>The Physcomitrella genome reveals evolutionary insights into the conquest of land by plants.</title>
        <authorList>
            <person name="Rensing S."/>
            <person name="Lang D."/>
            <person name="Zimmer A."/>
            <person name="Terry A."/>
            <person name="Salamov A."/>
            <person name="Shapiro H."/>
            <person name="Nishiyama T."/>
            <person name="Perroud P.-F."/>
            <person name="Lindquist E."/>
            <person name="Kamisugi Y."/>
            <person name="Tanahashi T."/>
            <person name="Sakakibara K."/>
            <person name="Fujita T."/>
            <person name="Oishi K."/>
            <person name="Shin-I T."/>
            <person name="Kuroki Y."/>
            <person name="Toyoda A."/>
            <person name="Suzuki Y."/>
            <person name="Hashimoto A."/>
            <person name="Yamaguchi K."/>
            <person name="Sugano A."/>
            <person name="Kohara Y."/>
            <person name="Fujiyama A."/>
            <person name="Anterola A."/>
            <person name="Aoki S."/>
            <person name="Ashton N."/>
            <person name="Barbazuk W.B."/>
            <person name="Barker E."/>
            <person name="Bennetzen J."/>
            <person name="Bezanilla M."/>
            <person name="Blankenship R."/>
            <person name="Cho S.H."/>
            <person name="Dutcher S."/>
            <person name="Estelle M."/>
            <person name="Fawcett J.A."/>
            <person name="Gundlach H."/>
            <person name="Hanada K."/>
            <person name="Heyl A."/>
            <person name="Hicks K.A."/>
            <person name="Hugh J."/>
            <person name="Lohr M."/>
            <person name="Mayer K."/>
            <person name="Melkozernov A."/>
            <person name="Murata T."/>
            <person name="Nelson D."/>
            <person name="Pils B."/>
            <person name="Prigge M."/>
            <person name="Reiss B."/>
            <person name="Renner T."/>
            <person name="Rombauts S."/>
            <person name="Rushton P."/>
            <person name="Sanderfoot A."/>
            <person name="Schween G."/>
            <person name="Shiu S.-H."/>
            <person name="Stueber K."/>
            <person name="Theodoulou F.L."/>
            <person name="Tu H."/>
            <person name="Van de Peer Y."/>
            <person name="Verrier P.J."/>
            <person name="Waters E."/>
            <person name="Wood A."/>
            <person name="Yang L."/>
            <person name="Cove D."/>
            <person name="Cuming A."/>
            <person name="Hasebe M."/>
            <person name="Lucas S."/>
            <person name="Mishler D.B."/>
            <person name="Reski R."/>
            <person name="Grigoriev I."/>
            <person name="Quatrano R.S."/>
            <person name="Boore J.L."/>
        </authorList>
    </citation>
    <scope>NUCLEOTIDE SEQUENCE [LARGE SCALE GENOMIC DNA]</scope>
    <source>
        <strain evidence="4 5">cv. Gransden 2004</strain>
    </source>
</reference>
<evidence type="ECO:0000256" key="2">
    <source>
        <dbReference type="SAM" id="Phobius"/>
    </source>
</evidence>
<dbReference type="Gramene" id="Pp3c16_21550V3.3">
    <property type="protein sequence ID" value="Pp3c16_21550V3.3"/>
    <property type="gene ID" value="Pp3c16_21550"/>
</dbReference>
<evidence type="ECO:0000256" key="1">
    <source>
        <dbReference type="SAM" id="MobiDB-lite"/>
    </source>
</evidence>
<dbReference type="SUPFAM" id="SSF58113">
    <property type="entry name" value="Apolipoprotein A-I"/>
    <property type="match status" value="1"/>
</dbReference>
<keyword evidence="2" id="KW-0812">Transmembrane</keyword>
<reference evidence="3 5" key="2">
    <citation type="journal article" date="2018" name="Plant J.">
        <title>The Physcomitrella patens chromosome-scale assembly reveals moss genome structure and evolution.</title>
        <authorList>
            <person name="Lang D."/>
            <person name="Ullrich K.K."/>
            <person name="Murat F."/>
            <person name="Fuchs J."/>
            <person name="Jenkins J."/>
            <person name="Haas F.B."/>
            <person name="Piednoel M."/>
            <person name="Gundlach H."/>
            <person name="Van Bel M."/>
            <person name="Meyberg R."/>
            <person name="Vives C."/>
            <person name="Morata J."/>
            <person name="Symeonidi A."/>
            <person name="Hiss M."/>
            <person name="Muchero W."/>
            <person name="Kamisugi Y."/>
            <person name="Saleh O."/>
            <person name="Blanc G."/>
            <person name="Decker E.L."/>
            <person name="van Gessel N."/>
            <person name="Grimwood J."/>
            <person name="Hayes R.D."/>
            <person name="Graham S.W."/>
            <person name="Gunter L.E."/>
            <person name="McDaniel S.F."/>
            <person name="Hoernstein S.N.W."/>
            <person name="Larsson A."/>
            <person name="Li F.W."/>
            <person name="Perroud P.F."/>
            <person name="Phillips J."/>
            <person name="Ranjan P."/>
            <person name="Rokshar D.S."/>
            <person name="Rothfels C.J."/>
            <person name="Schneider L."/>
            <person name="Shu S."/>
            <person name="Stevenson D.W."/>
            <person name="Thummler F."/>
            <person name="Tillich M."/>
            <person name="Villarreal Aguilar J.C."/>
            <person name="Widiez T."/>
            <person name="Wong G.K."/>
            <person name="Wymore A."/>
            <person name="Zhang Y."/>
            <person name="Zimmer A.D."/>
            <person name="Quatrano R.S."/>
            <person name="Mayer K.F.X."/>
            <person name="Goodstein D."/>
            <person name="Casacuberta J.M."/>
            <person name="Vandepoele K."/>
            <person name="Reski R."/>
            <person name="Cuming A.C."/>
            <person name="Tuskan G.A."/>
            <person name="Maumus F."/>
            <person name="Salse J."/>
            <person name="Schmutz J."/>
            <person name="Rensing S.A."/>
        </authorList>
    </citation>
    <scope>NUCLEOTIDE SEQUENCE [LARGE SCALE GENOMIC DNA]</scope>
    <source>
        <strain evidence="4 5">cv. Gransden 2004</strain>
    </source>
</reference>
<dbReference type="EMBL" id="ABEU02000016">
    <property type="protein sequence ID" value="PNR38205.1"/>
    <property type="molecule type" value="Genomic_DNA"/>
</dbReference>
<protein>
    <submittedName>
        <fullName evidence="3 4">Uncharacterized protein</fullName>
    </submittedName>
</protein>
<evidence type="ECO:0000313" key="5">
    <source>
        <dbReference type="Proteomes" id="UP000006727"/>
    </source>
</evidence>
<dbReference type="OMA" id="VNANHGH"/>
<keyword evidence="2" id="KW-0472">Membrane</keyword>
<dbReference type="Gramene" id="Pp3c16_21550V3.1">
    <property type="protein sequence ID" value="Pp3c16_21550V3.1"/>
    <property type="gene ID" value="Pp3c16_21550"/>
</dbReference>
<dbReference type="EnsemblPlants" id="Pp3c16_21550V3.1">
    <property type="protein sequence ID" value="Pp3c16_21550V3.1"/>
    <property type="gene ID" value="Pp3c16_21550"/>
</dbReference>
<dbReference type="OrthoDB" id="2017695at2759"/>
<dbReference type="EnsemblPlants" id="Pp3c16_21550V3.2">
    <property type="protein sequence ID" value="Pp3c16_21550V3.2"/>
    <property type="gene ID" value="Pp3c16_21550"/>
</dbReference>
<keyword evidence="2" id="KW-1133">Transmembrane helix</keyword>
<evidence type="ECO:0000313" key="4">
    <source>
        <dbReference type="EnsemblPlants" id="Pp3c16_21550V3.1"/>
    </source>
</evidence>
<dbReference type="EnsemblPlants" id="Pp3c16_21550V3.3">
    <property type="protein sequence ID" value="Pp3c16_21550V3.3"/>
    <property type="gene ID" value="Pp3c16_21550"/>
</dbReference>
<dbReference type="EnsemblPlants" id="Pp3c16_21550V3.6">
    <property type="protein sequence ID" value="Pp3c16_21550V3.6"/>
    <property type="gene ID" value="Pp3c16_21550"/>
</dbReference>
<dbReference type="Gramene" id="Pp3c16_21550V3.2">
    <property type="protein sequence ID" value="Pp3c16_21550V3.2"/>
    <property type="gene ID" value="Pp3c16_21550"/>
</dbReference>
<dbReference type="RefSeq" id="XP_024398943.1">
    <property type="nucleotide sequence ID" value="XM_024543175.2"/>
</dbReference>
<dbReference type="GeneID" id="112293578"/>
<dbReference type="STRING" id="3218.A0A2K1J9K2"/>
<dbReference type="Gene3D" id="1.20.5.1230">
    <property type="entry name" value="Apolipoprotein A-I"/>
    <property type="match status" value="1"/>
</dbReference>
<name>A0A2K1J9K2_PHYPA</name>
<reference evidence="4" key="3">
    <citation type="submission" date="2020-12" db="UniProtKB">
        <authorList>
            <consortium name="EnsemblPlants"/>
        </authorList>
    </citation>
    <scope>IDENTIFICATION</scope>
</reference>
<evidence type="ECO:0000313" key="3">
    <source>
        <dbReference type="EMBL" id="PNR38205.1"/>
    </source>
</evidence>
<dbReference type="Gramene" id="Pp3c16_21550V3.5">
    <property type="protein sequence ID" value="Pp3c16_21550V3.5"/>
    <property type="gene ID" value="Pp3c16_21550"/>
</dbReference>
<dbReference type="RefSeq" id="XP_024398944.1">
    <property type="nucleotide sequence ID" value="XM_024543176.2"/>
</dbReference>
<dbReference type="EnsemblPlants" id="Pp3c16_21550V3.5">
    <property type="protein sequence ID" value="Pp3c16_21550V3.5"/>
    <property type="gene ID" value="Pp3c16_21550"/>
</dbReference>
<proteinExistence type="predicted"/>
<dbReference type="AlphaFoldDB" id="A0A2K1J9K2"/>
<dbReference type="PANTHER" id="PTHR34360">
    <property type="entry name" value="OS08G0519400 PROTEIN"/>
    <property type="match status" value="1"/>
</dbReference>
<accession>A0A2K1J9K2</accession>
<keyword evidence="5" id="KW-1185">Reference proteome</keyword>
<dbReference type="PANTHER" id="PTHR34360:SF1">
    <property type="entry name" value="OS08G0519400 PROTEIN"/>
    <property type="match status" value="1"/>
</dbReference>
<feature type="region of interest" description="Disordered" evidence="1">
    <location>
        <begin position="123"/>
        <end position="143"/>
    </location>
</feature>
<dbReference type="Gramene" id="Pp3c16_21550V3.6">
    <property type="protein sequence ID" value="Pp3c16_21550V3.6"/>
    <property type="gene ID" value="Pp3c16_21550"/>
</dbReference>
<organism evidence="3">
    <name type="scientific">Physcomitrium patens</name>
    <name type="common">Spreading-leaved earth moss</name>
    <name type="synonym">Physcomitrella patens</name>
    <dbReference type="NCBI Taxonomy" id="3218"/>
    <lineage>
        <taxon>Eukaryota</taxon>
        <taxon>Viridiplantae</taxon>
        <taxon>Streptophyta</taxon>
        <taxon>Embryophyta</taxon>
        <taxon>Bryophyta</taxon>
        <taxon>Bryophytina</taxon>
        <taxon>Bryopsida</taxon>
        <taxon>Funariidae</taxon>
        <taxon>Funariales</taxon>
        <taxon>Funariaceae</taxon>
        <taxon>Physcomitrium</taxon>
    </lineage>
</organism>
<sequence>MPVTAFKMAIPRSFVLMVLLGLVIGIGTLVRADELMPPSYEYGNEIMALKSKLSLLEEGLKTKEVSLSEKESKISVLEQELEALRTHKGESQDAALAQLQIESAEAKVRELEDQVQALQEESRKLREEAEAHAGAAKSHEETANLHLTEKEKTIKALEDQKIRLQKAERGLQIAEAAMLKAKAEAEEKAKRLDEVHQAWLPPWAATHAELLQKTASSRWSTHAEPVVKNLQKSASTNHAKYVKPHFDTIQAKVNPLIREKWQKLTEAVAPHLETVKNMGVKSREYIAPHVETVQKTVSPYAEAAKEKSKPYVDKASTFAAPHLERLNTLAGPHYRRAVTTAYNYHEGVQSYLKESLGKYEFLSHLLTKESIWFLAAAVFALPIMLIFMLFRRLFSSQPVVPSKRHRSTQSGTSSTIKKTRRPKQTDRMVEK</sequence>
<dbReference type="EnsemblPlants" id="Pp3c16_21550V3.4">
    <property type="protein sequence ID" value="Pp3c16_21550V3.4"/>
    <property type="gene ID" value="Pp3c16_21550"/>
</dbReference>
<feature type="region of interest" description="Disordered" evidence="1">
    <location>
        <begin position="401"/>
        <end position="431"/>
    </location>
</feature>
<gene>
    <name evidence="4" type="primary">LOC112293578</name>
    <name evidence="3" type="ORF">PHYPA_021316</name>
</gene>
<dbReference type="Proteomes" id="UP000006727">
    <property type="component" value="Chromosome 16"/>
</dbReference>
<dbReference type="PaxDb" id="3218-PP1S4_93V6.1"/>
<feature type="transmembrane region" description="Helical" evidence="2">
    <location>
        <begin position="371"/>
        <end position="390"/>
    </location>
</feature>
<dbReference type="Gramene" id="Pp3c16_21550V3.4">
    <property type="protein sequence ID" value="Pp3c16_21550V3.4"/>
    <property type="gene ID" value="Pp3c16_21550"/>
</dbReference>